<proteinExistence type="predicted"/>
<organism evidence="2 3">
    <name type="scientific">Candidatus Shapirobacteria bacterium CG06_land_8_20_14_3_00_40_12</name>
    <dbReference type="NCBI Taxonomy" id="1974881"/>
    <lineage>
        <taxon>Bacteria</taxon>
        <taxon>Candidatus Shapironibacteriota</taxon>
    </lineage>
</organism>
<dbReference type="EMBL" id="PEWA01000064">
    <property type="protein sequence ID" value="PIU72907.1"/>
    <property type="molecule type" value="Genomic_DNA"/>
</dbReference>
<comment type="caution">
    <text evidence="2">The sequence shown here is derived from an EMBL/GenBank/DDBJ whole genome shotgun (WGS) entry which is preliminary data.</text>
</comment>
<name>A0A2M7AQX1_9BACT</name>
<protein>
    <submittedName>
        <fullName evidence="2">Uncharacterized protein</fullName>
    </submittedName>
</protein>
<feature type="non-terminal residue" evidence="2">
    <location>
        <position position="185"/>
    </location>
</feature>
<accession>A0A2M7AQX1</accession>
<feature type="transmembrane region" description="Helical" evidence="1">
    <location>
        <begin position="164"/>
        <end position="183"/>
    </location>
</feature>
<feature type="transmembrane region" description="Helical" evidence="1">
    <location>
        <begin position="99"/>
        <end position="121"/>
    </location>
</feature>
<feature type="transmembrane region" description="Helical" evidence="1">
    <location>
        <begin position="7"/>
        <end position="25"/>
    </location>
</feature>
<reference evidence="3" key="1">
    <citation type="submission" date="2017-09" db="EMBL/GenBank/DDBJ databases">
        <title>Depth-based differentiation of microbial function through sediment-hosted aquifers and enrichment of novel symbionts in the deep terrestrial subsurface.</title>
        <authorList>
            <person name="Probst A.J."/>
            <person name="Ladd B."/>
            <person name="Jarett J.K."/>
            <person name="Geller-Mcgrath D.E."/>
            <person name="Sieber C.M.K."/>
            <person name="Emerson J.B."/>
            <person name="Anantharaman K."/>
            <person name="Thomas B.C."/>
            <person name="Malmstrom R."/>
            <person name="Stieglmeier M."/>
            <person name="Klingl A."/>
            <person name="Woyke T."/>
            <person name="Ryan C.M."/>
            <person name="Banfield J.F."/>
        </authorList>
    </citation>
    <scope>NUCLEOTIDE SEQUENCE [LARGE SCALE GENOMIC DNA]</scope>
</reference>
<keyword evidence="1" id="KW-0472">Membrane</keyword>
<keyword evidence="1" id="KW-1133">Transmembrane helix</keyword>
<dbReference type="Proteomes" id="UP000231407">
    <property type="component" value="Unassembled WGS sequence"/>
</dbReference>
<dbReference type="AlphaFoldDB" id="A0A2M7AQX1"/>
<evidence type="ECO:0000256" key="1">
    <source>
        <dbReference type="SAM" id="Phobius"/>
    </source>
</evidence>
<gene>
    <name evidence="2" type="ORF">COS78_04450</name>
</gene>
<keyword evidence="1" id="KW-0812">Transmembrane</keyword>
<evidence type="ECO:0000313" key="2">
    <source>
        <dbReference type="EMBL" id="PIU72907.1"/>
    </source>
</evidence>
<sequence length="185" mass="22077">MKRKIQLHFLPLLIVFSLASLIWLLSHVVYYNFIFLFLGLLVGSLILDIDHLIFWFYLRPNLEESRLALMAWKKGDFRSLLKLLESTHLNHTNLIFHHYFFQVVMVLISFFVFTSSEFIFAKAFLLAVNIHLLVDEFNDFFQNPRHLQDWLFARENKQLPLNSLKPYLIFFTLISLVFTYLLISS</sequence>
<feature type="transmembrane region" description="Helical" evidence="1">
    <location>
        <begin position="31"/>
        <end position="58"/>
    </location>
</feature>
<evidence type="ECO:0000313" key="3">
    <source>
        <dbReference type="Proteomes" id="UP000231407"/>
    </source>
</evidence>